<dbReference type="EMBL" id="DS990391">
    <property type="protein sequence ID" value="EFR45938.1"/>
    <property type="molecule type" value="Genomic_DNA"/>
</dbReference>
<reference evidence="8" key="1">
    <citation type="submission" date="2008-08" db="EMBL/GenBank/DDBJ databases">
        <title>Annotation of Helicobacter cinaedi strain CCUG 18818.</title>
        <authorList>
            <consortium name="The Broad Institute Genome Sequencing Platform"/>
            <person name="Fox J.G."/>
            <person name="Shen Z."/>
            <person name="Charoenlap N."/>
            <person name="Schauer D.B."/>
            <person name="Ward D."/>
            <person name="Mehta T."/>
            <person name="Young S."/>
            <person name="Jaffe D."/>
            <person name="Gnerre S."/>
            <person name="Berlin A."/>
            <person name="Heiman D."/>
            <person name="Hepburn T."/>
            <person name="Shea T."/>
            <person name="Sykes S."/>
            <person name="Alvarado L."/>
            <person name="Kodira C."/>
            <person name="Borodovsky M."/>
            <person name="Lander E."/>
            <person name="Galagan J."/>
            <person name="Nusbaum C."/>
            <person name="Birren B."/>
        </authorList>
    </citation>
    <scope>NUCLEOTIDE SEQUENCE</scope>
    <source>
        <strain evidence="8">CCUG 18818</strain>
    </source>
</reference>
<evidence type="ECO:0000313" key="8">
    <source>
        <dbReference type="EMBL" id="EFR45938.1"/>
    </source>
</evidence>
<name>A0AAI8QI10_9HELI</name>
<dbReference type="InterPro" id="IPR043461">
    <property type="entry name" value="LpxH-like"/>
</dbReference>
<evidence type="ECO:0000256" key="4">
    <source>
        <dbReference type="ARBA" id="ARBA00023136"/>
    </source>
</evidence>
<evidence type="ECO:0000313" key="7">
    <source>
        <dbReference type="EMBL" id="BAM33298.1"/>
    </source>
</evidence>
<keyword evidence="4" id="KW-0472">Membrane</keyword>
<evidence type="ECO:0000313" key="10">
    <source>
        <dbReference type="Proteomes" id="UP000006036"/>
    </source>
</evidence>
<dbReference type="RefSeq" id="WP_002955768.1">
    <property type="nucleotide sequence ID" value="NC_020555.1"/>
</dbReference>
<dbReference type="GO" id="GO:0046872">
    <property type="term" value="F:metal ion binding"/>
    <property type="evidence" value="ECO:0007669"/>
    <property type="project" value="UniProtKB-KW"/>
</dbReference>
<keyword evidence="2" id="KW-0997">Cell inner membrane</keyword>
<dbReference type="GO" id="GO:0009245">
    <property type="term" value="P:lipid A biosynthetic process"/>
    <property type="evidence" value="ECO:0007669"/>
    <property type="project" value="TreeGrafter"/>
</dbReference>
<keyword evidence="5" id="KW-0464">Manganese</keyword>
<dbReference type="SUPFAM" id="SSF56300">
    <property type="entry name" value="Metallo-dependent phosphatases"/>
    <property type="match status" value="1"/>
</dbReference>
<dbReference type="EMBL" id="AP012492">
    <property type="protein sequence ID" value="BAM33298.1"/>
    <property type="molecule type" value="Genomic_DNA"/>
</dbReference>
<dbReference type="InterPro" id="IPR004843">
    <property type="entry name" value="Calcineurin-like_PHP"/>
</dbReference>
<keyword evidence="1" id="KW-1003">Cell membrane</keyword>
<dbReference type="KEGG" id="hcb:HCBAA847_2081"/>
<protein>
    <recommendedName>
        <fullName evidence="6">Calcineurin-like phosphoesterase domain-containing protein</fullName>
    </recommendedName>
</protein>
<accession>A0AAI8QI10</accession>
<dbReference type="GO" id="GO:0008758">
    <property type="term" value="F:UDP-2,3-diacylglucosamine hydrolase activity"/>
    <property type="evidence" value="ECO:0007669"/>
    <property type="project" value="TreeGrafter"/>
</dbReference>
<dbReference type="PANTHER" id="PTHR34990:SF2">
    <property type="entry name" value="BLL8164 PROTEIN"/>
    <property type="match status" value="1"/>
</dbReference>
<proteinExistence type="predicted"/>
<evidence type="ECO:0000256" key="1">
    <source>
        <dbReference type="ARBA" id="ARBA00022475"/>
    </source>
</evidence>
<feature type="domain" description="Calcineurin-like phosphoesterase" evidence="6">
    <location>
        <begin position="20"/>
        <end position="258"/>
    </location>
</feature>
<dbReference type="Proteomes" id="UP000005755">
    <property type="component" value="Unassembled WGS sequence"/>
</dbReference>
<organism evidence="7 10">
    <name type="scientific">Helicobacter cinaedi CCUG 18818 = ATCC BAA-847</name>
    <dbReference type="NCBI Taxonomy" id="537971"/>
    <lineage>
        <taxon>Bacteria</taxon>
        <taxon>Pseudomonadati</taxon>
        <taxon>Campylobacterota</taxon>
        <taxon>Epsilonproteobacteria</taxon>
        <taxon>Campylobacterales</taxon>
        <taxon>Helicobacteraceae</taxon>
        <taxon>Helicobacter</taxon>
    </lineage>
</organism>
<evidence type="ECO:0000313" key="9">
    <source>
        <dbReference type="Proteomes" id="UP000005755"/>
    </source>
</evidence>
<sequence length="302" mass="34683">MKKTQSLWENAPQIYKDAIFIADSHFMPLHLQPLPEQGEIVSKALLDYFKRLLENPAQMPSQIFLMGDIAHLLLGGVKSSVDTHKELLDSICNVSQVSQVWWFEGNHDFGLNALQKRAEFSKIRFIPRSKQPLAFSYIDESIDKNTPHLESKPKSQNVLLAHGDLFLNTKYEYYIRCMQTKVMRWILAFLDSVTFGNLYTFIAKKVNHKAIRQGRVEIESFAKRRICAYNAYLQNAIKNGQSLKDEQMDMIIEGHFHIGKAYKGESLYISLPSFYLTRSIFSIESATSNEAKSTIQSTKESD</sequence>
<dbReference type="InterPro" id="IPR029052">
    <property type="entry name" value="Metallo-depent_PP-like"/>
</dbReference>
<dbReference type="Pfam" id="PF00149">
    <property type="entry name" value="Metallophos"/>
    <property type="match status" value="1"/>
</dbReference>
<reference evidence="7 10" key="2">
    <citation type="journal article" date="2012" name="J. Bacteriol.">
        <title>Complete Genome Sequence of Helicobacter cinaedi Type Strain ATCC BAA-847.</title>
        <authorList>
            <person name="Miyoshi-Akiyama T."/>
            <person name="Takeshita N."/>
            <person name="Ohmagari N."/>
            <person name="Kirikae T."/>
        </authorList>
    </citation>
    <scope>NUCLEOTIDE SEQUENCE [LARGE SCALE GENOMIC DNA]</scope>
    <source>
        <strain evidence="7 10">ATCC BAA-847</strain>
    </source>
</reference>
<dbReference type="Proteomes" id="UP000006036">
    <property type="component" value="Chromosome 1"/>
</dbReference>
<dbReference type="GO" id="GO:0016020">
    <property type="term" value="C:membrane"/>
    <property type="evidence" value="ECO:0007669"/>
    <property type="project" value="GOC"/>
</dbReference>
<evidence type="ECO:0000259" key="6">
    <source>
        <dbReference type="Pfam" id="PF00149"/>
    </source>
</evidence>
<evidence type="ECO:0000256" key="5">
    <source>
        <dbReference type="ARBA" id="ARBA00023211"/>
    </source>
</evidence>
<dbReference type="AlphaFoldDB" id="A0AAI8QI10"/>
<reference evidence="9" key="4">
    <citation type="journal article" date="2014" name="Genome Announc.">
        <title>Draft genome sequences of six enterohepatic helicobacter species isolated from humans and one from rhesus macaques.</title>
        <authorList>
            <person name="Shen Z."/>
            <person name="Sheh A."/>
            <person name="Young S.K."/>
            <person name="Abouelliel A."/>
            <person name="Ward D.V."/>
            <person name="Earl A.M."/>
            <person name="Fox J.G."/>
        </authorList>
    </citation>
    <scope>NUCLEOTIDE SEQUENCE [LARGE SCALE GENOMIC DNA]</scope>
    <source>
        <strain evidence="9">CCUG 18818</strain>
    </source>
</reference>
<keyword evidence="9" id="KW-1185">Reference proteome</keyword>
<gene>
    <name evidence="7" type="ORF">HCBAA847_2081</name>
    <name evidence="8" type="ORF">HCCG_00484</name>
</gene>
<keyword evidence="3" id="KW-0479">Metal-binding</keyword>
<evidence type="ECO:0000256" key="2">
    <source>
        <dbReference type="ARBA" id="ARBA00022519"/>
    </source>
</evidence>
<dbReference type="PANTHER" id="PTHR34990">
    <property type="entry name" value="UDP-2,3-DIACYLGLUCOSAMINE HYDROLASE-RELATED"/>
    <property type="match status" value="1"/>
</dbReference>
<evidence type="ECO:0000256" key="3">
    <source>
        <dbReference type="ARBA" id="ARBA00022723"/>
    </source>
</evidence>
<dbReference type="Gene3D" id="3.60.21.10">
    <property type="match status" value="1"/>
</dbReference>
<reference evidence="7" key="3">
    <citation type="submission" date="2012-07" db="EMBL/GenBank/DDBJ databases">
        <authorList>
            <person name="Akiyama T."/>
            <person name="Takeshita N."/>
            <person name="Ohmagari N."/>
            <person name="Kirikae T."/>
        </authorList>
    </citation>
    <scope>NUCLEOTIDE SEQUENCE</scope>
    <source>
        <strain evidence="7">ATCC BAA-847</strain>
    </source>
</reference>